<organism evidence="1">
    <name type="scientific">Arundo donax</name>
    <name type="common">Giant reed</name>
    <name type="synonym">Donax arundinaceus</name>
    <dbReference type="NCBI Taxonomy" id="35708"/>
    <lineage>
        <taxon>Eukaryota</taxon>
        <taxon>Viridiplantae</taxon>
        <taxon>Streptophyta</taxon>
        <taxon>Embryophyta</taxon>
        <taxon>Tracheophyta</taxon>
        <taxon>Spermatophyta</taxon>
        <taxon>Magnoliopsida</taxon>
        <taxon>Liliopsida</taxon>
        <taxon>Poales</taxon>
        <taxon>Poaceae</taxon>
        <taxon>PACMAD clade</taxon>
        <taxon>Arundinoideae</taxon>
        <taxon>Arundineae</taxon>
        <taxon>Arundo</taxon>
    </lineage>
</organism>
<reference evidence="1" key="2">
    <citation type="journal article" date="2015" name="Data Brief">
        <title>Shoot transcriptome of the giant reed, Arundo donax.</title>
        <authorList>
            <person name="Barrero R.A."/>
            <person name="Guerrero F.D."/>
            <person name="Moolhuijzen P."/>
            <person name="Goolsby J.A."/>
            <person name="Tidwell J."/>
            <person name="Bellgard S.E."/>
            <person name="Bellgard M.I."/>
        </authorList>
    </citation>
    <scope>NUCLEOTIDE SEQUENCE</scope>
    <source>
        <tissue evidence="1">Shoot tissue taken approximately 20 cm above the soil surface</tissue>
    </source>
</reference>
<name>A0A0A9A0B8_ARUDO</name>
<proteinExistence type="predicted"/>
<reference evidence="1" key="1">
    <citation type="submission" date="2014-09" db="EMBL/GenBank/DDBJ databases">
        <authorList>
            <person name="Magalhaes I.L.F."/>
            <person name="Oliveira U."/>
            <person name="Santos F.R."/>
            <person name="Vidigal T.H.D.A."/>
            <person name="Brescovit A.D."/>
            <person name="Santos A.J."/>
        </authorList>
    </citation>
    <scope>NUCLEOTIDE SEQUENCE</scope>
    <source>
        <tissue evidence="1">Shoot tissue taken approximately 20 cm above the soil surface</tissue>
    </source>
</reference>
<protein>
    <submittedName>
        <fullName evidence="1">Uncharacterized protein</fullName>
    </submittedName>
</protein>
<dbReference type="EMBL" id="GBRH01257413">
    <property type="protein sequence ID" value="JAD40482.1"/>
    <property type="molecule type" value="Transcribed_RNA"/>
</dbReference>
<dbReference type="AlphaFoldDB" id="A0A0A9A0B8"/>
<evidence type="ECO:0000313" key="1">
    <source>
        <dbReference type="EMBL" id="JAD40482.1"/>
    </source>
</evidence>
<accession>A0A0A9A0B8</accession>
<sequence length="27" mass="3181">MLLVEFGAYTTIPSIEHVRVTRLHIFH</sequence>